<organism evidence="1">
    <name type="scientific">marine metagenome</name>
    <dbReference type="NCBI Taxonomy" id="408172"/>
    <lineage>
        <taxon>unclassified sequences</taxon>
        <taxon>metagenomes</taxon>
        <taxon>ecological metagenomes</taxon>
    </lineage>
</organism>
<evidence type="ECO:0008006" key="2">
    <source>
        <dbReference type="Google" id="ProtNLM"/>
    </source>
</evidence>
<sequence length="68" mass="7926">PIVHDGKFELIRTYFKKNLNSVAVPMTYVFDQQGRLYRSHRGVPMDKKRRPDPRGVLGEDIELLLARS</sequence>
<reference evidence="1" key="1">
    <citation type="submission" date="2018-05" db="EMBL/GenBank/DDBJ databases">
        <authorList>
            <person name="Lanie J.A."/>
            <person name="Ng W.-L."/>
            <person name="Kazmierczak K.M."/>
            <person name="Andrzejewski T.M."/>
            <person name="Davidsen T.M."/>
            <person name="Wayne K.J."/>
            <person name="Tettelin H."/>
            <person name="Glass J.I."/>
            <person name="Rusch D."/>
            <person name="Podicherti R."/>
            <person name="Tsui H.-C.T."/>
            <person name="Winkler M.E."/>
        </authorList>
    </citation>
    <scope>NUCLEOTIDE SEQUENCE</scope>
</reference>
<feature type="non-terminal residue" evidence="1">
    <location>
        <position position="1"/>
    </location>
</feature>
<dbReference type="AlphaFoldDB" id="A0A382FFP0"/>
<name>A0A382FFP0_9ZZZZ</name>
<evidence type="ECO:0000313" key="1">
    <source>
        <dbReference type="EMBL" id="SVB60801.1"/>
    </source>
</evidence>
<protein>
    <recommendedName>
        <fullName evidence="2">Alkyl hydroperoxide reductase subunit C/ Thiol specific antioxidant domain-containing protein</fullName>
    </recommendedName>
</protein>
<dbReference type="EMBL" id="UINC01049253">
    <property type="protein sequence ID" value="SVB60801.1"/>
    <property type="molecule type" value="Genomic_DNA"/>
</dbReference>
<gene>
    <name evidence="1" type="ORF">METZ01_LOCUS213655</name>
</gene>
<proteinExistence type="predicted"/>
<accession>A0A382FFP0</accession>